<protein>
    <recommendedName>
        <fullName evidence="2">SMODS-associated and fused to various effectors domain-containing protein</fullName>
    </recommendedName>
</protein>
<evidence type="ECO:0000313" key="3">
    <source>
        <dbReference type="EMBL" id="SKA73075.1"/>
    </source>
</evidence>
<evidence type="ECO:0000256" key="1">
    <source>
        <dbReference type="SAM" id="Phobius"/>
    </source>
</evidence>
<keyword evidence="1" id="KW-1133">Transmembrane helix</keyword>
<dbReference type="Pfam" id="PF18145">
    <property type="entry name" value="SAVED"/>
    <property type="match status" value="1"/>
</dbReference>
<feature type="transmembrane region" description="Helical" evidence="1">
    <location>
        <begin position="24"/>
        <end position="44"/>
    </location>
</feature>
<gene>
    <name evidence="3" type="ORF">SAMN02745132_04803</name>
</gene>
<evidence type="ECO:0000259" key="2">
    <source>
        <dbReference type="Pfam" id="PF18145"/>
    </source>
</evidence>
<sequence>MKWIDQLLDFGYVICQRRLSGSRYLMGLGIKLFTLTAIGSLAFQFSNGKYSFVIDTASDSTYEIATLVGVYVSIVMIVVGFFFEVYSMLFGESASKNRAKSIDLRSLDGAAAPTLCSSFSSTIEPAGLHDDLFMWKSRKQTLEDWLKESCAKLQKFYDESLQKLNGFEPSKPLALGAIAHVPHCFTLGYFVGNKRLVNYYCWNRDNKKKHKERWVDCRDARSRGQKLECSEIMEKPEVLDSQVTTLGISIEVSFDNDLKTFFKDLELDRAIAYRVESRSVGNMFSDVEQSNFVASLRTEINNTLLKKYPHVTEVHLTLMAQASLIMRIGAEFNQNHLSQQINVHHFDGAGYPWSLQINKDQEVSYLIK</sequence>
<accession>A0A1T4W7U9</accession>
<feature type="transmembrane region" description="Helical" evidence="1">
    <location>
        <begin position="64"/>
        <end position="90"/>
    </location>
</feature>
<reference evidence="4" key="1">
    <citation type="submission" date="2017-02" db="EMBL/GenBank/DDBJ databases">
        <authorList>
            <person name="Varghese N."/>
            <person name="Submissions S."/>
        </authorList>
    </citation>
    <scope>NUCLEOTIDE SEQUENCE [LARGE SCALE GENOMIC DNA]</scope>
    <source>
        <strain evidence="4">DSM 22720</strain>
    </source>
</reference>
<keyword evidence="4" id="KW-1185">Reference proteome</keyword>
<proteinExistence type="predicted"/>
<dbReference type="EMBL" id="FUXU01000172">
    <property type="protein sequence ID" value="SKA73075.1"/>
    <property type="molecule type" value="Genomic_DNA"/>
</dbReference>
<dbReference type="InterPro" id="IPR040836">
    <property type="entry name" value="SAVED"/>
</dbReference>
<evidence type="ECO:0000313" key="4">
    <source>
        <dbReference type="Proteomes" id="UP000190162"/>
    </source>
</evidence>
<dbReference type="RefSeq" id="WP_139367860.1">
    <property type="nucleotide sequence ID" value="NZ_FUXU01000172.1"/>
</dbReference>
<keyword evidence="1" id="KW-0472">Membrane</keyword>
<dbReference type="NCBIfam" id="NF033611">
    <property type="entry name" value="SAVED"/>
    <property type="match status" value="1"/>
</dbReference>
<dbReference type="AlphaFoldDB" id="A0A1T4W7U9"/>
<dbReference type="OrthoDB" id="5919079at2"/>
<keyword evidence="1" id="KW-0812">Transmembrane</keyword>
<dbReference type="Proteomes" id="UP000190162">
    <property type="component" value="Unassembled WGS sequence"/>
</dbReference>
<organism evidence="3 4">
    <name type="scientific">Enterovibrio nigricans DSM 22720</name>
    <dbReference type="NCBI Taxonomy" id="1121868"/>
    <lineage>
        <taxon>Bacteria</taxon>
        <taxon>Pseudomonadati</taxon>
        <taxon>Pseudomonadota</taxon>
        <taxon>Gammaproteobacteria</taxon>
        <taxon>Vibrionales</taxon>
        <taxon>Vibrionaceae</taxon>
        <taxon>Enterovibrio</taxon>
    </lineage>
</organism>
<feature type="domain" description="SMODS-associated and fused to various effectors" evidence="2">
    <location>
        <begin position="169"/>
        <end position="357"/>
    </location>
</feature>
<name>A0A1T4W7U9_9GAMM</name>